<evidence type="ECO:0000313" key="3">
    <source>
        <dbReference type="EMBL" id="MBY8889443.1"/>
    </source>
</evidence>
<evidence type="ECO:0000256" key="1">
    <source>
        <dbReference type="SAM" id="Phobius"/>
    </source>
</evidence>
<dbReference type="PANTHER" id="PTHR19353">
    <property type="entry name" value="FATTY ACID DESATURASE 2"/>
    <property type="match status" value="1"/>
</dbReference>
<feature type="domain" description="Fatty acid desaturase" evidence="2">
    <location>
        <begin position="67"/>
        <end position="321"/>
    </location>
</feature>
<protein>
    <submittedName>
        <fullName evidence="3">Fatty acid desaturase family protein</fullName>
    </submittedName>
</protein>
<dbReference type="RefSeq" id="WP_222982763.1">
    <property type="nucleotide sequence ID" value="NZ_JAINVZ010000051.1"/>
</dbReference>
<organism evidence="3 4">
    <name type="scientific">Streptantibioticus parmotrematis</name>
    <dbReference type="NCBI Taxonomy" id="2873249"/>
    <lineage>
        <taxon>Bacteria</taxon>
        <taxon>Bacillati</taxon>
        <taxon>Actinomycetota</taxon>
        <taxon>Actinomycetes</taxon>
        <taxon>Kitasatosporales</taxon>
        <taxon>Streptomycetaceae</taxon>
        <taxon>Streptantibioticus</taxon>
    </lineage>
</organism>
<feature type="transmembrane region" description="Helical" evidence="1">
    <location>
        <begin position="49"/>
        <end position="71"/>
    </location>
</feature>
<dbReference type="PANTHER" id="PTHR19353:SF19">
    <property type="entry name" value="DELTA(5) FATTY ACID DESATURASE C-RELATED"/>
    <property type="match status" value="1"/>
</dbReference>
<proteinExistence type="predicted"/>
<keyword evidence="1" id="KW-0812">Transmembrane</keyword>
<keyword evidence="1" id="KW-1133">Transmembrane helix</keyword>
<dbReference type="InterPro" id="IPR005804">
    <property type="entry name" value="FA_desaturase_dom"/>
</dbReference>
<gene>
    <name evidence="3" type="ORF">K7472_32085</name>
</gene>
<reference evidence="3 4" key="1">
    <citation type="submission" date="2021-08" db="EMBL/GenBank/DDBJ databases">
        <title>Streptomyces sp. PTM05 isolated from lichen.</title>
        <authorList>
            <person name="Somphong A."/>
            <person name="Phongsopitanun W."/>
            <person name="Tanasupawat S."/>
        </authorList>
    </citation>
    <scope>NUCLEOTIDE SEQUENCE [LARGE SCALE GENOMIC DNA]</scope>
    <source>
        <strain evidence="3 4">Ptm05</strain>
    </source>
</reference>
<dbReference type="CDD" id="cd03510">
    <property type="entry name" value="Rhizobitoxine-FADS-like"/>
    <property type="match status" value="1"/>
</dbReference>
<evidence type="ECO:0000313" key="4">
    <source>
        <dbReference type="Proteomes" id="UP001198565"/>
    </source>
</evidence>
<sequence>MPTVEIDSEEESNWAYDGKRFRSYRFTDTIECEIRALNRLDNWHGIAGYLGDLFTIAAAVALCIFGSWWFYPASLVVIGSRQRAFSNMLHESAHGMLAANRKLNLALGSFLTAYPVFQQHYAFKRTHVATHHPRLGDPERDPDLKFFIEQGVYDISSECQLWIRLVTLPALGSRIISHFSFLLKDRVLLNRRRKYEEAVEFNSHWRKRMQRDKICFTLFWLLIVGVAWMTHCLLGVVVFWVVPYMTTFQLIGWYIELSEHTPMVRLHNVDLYMTRNRKSRGLEKFLTGTYADHYHLDHHLDPRTPYWNLRKAHQFRMKDPEYALLDRSFGGLFTAGPDGQPSAVASIIRELAASNGRPTS</sequence>
<dbReference type="EMBL" id="JAINVZ010000051">
    <property type="protein sequence ID" value="MBY8889443.1"/>
    <property type="molecule type" value="Genomic_DNA"/>
</dbReference>
<keyword evidence="1" id="KW-0472">Membrane</keyword>
<dbReference type="Pfam" id="PF00487">
    <property type="entry name" value="FA_desaturase"/>
    <property type="match status" value="1"/>
</dbReference>
<dbReference type="Proteomes" id="UP001198565">
    <property type="component" value="Unassembled WGS sequence"/>
</dbReference>
<name>A0ABS7R2K9_9ACTN</name>
<feature type="transmembrane region" description="Helical" evidence="1">
    <location>
        <begin position="214"/>
        <end position="231"/>
    </location>
</feature>
<evidence type="ECO:0000259" key="2">
    <source>
        <dbReference type="Pfam" id="PF00487"/>
    </source>
</evidence>
<accession>A0ABS7R2K9</accession>
<comment type="caution">
    <text evidence="3">The sequence shown here is derived from an EMBL/GenBank/DDBJ whole genome shotgun (WGS) entry which is preliminary data.</text>
</comment>
<dbReference type="InterPro" id="IPR012171">
    <property type="entry name" value="Fatty_acid_desaturase"/>
</dbReference>
<keyword evidence="4" id="KW-1185">Reference proteome</keyword>